<evidence type="ECO:0000256" key="1">
    <source>
        <dbReference type="ARBA" id="ARBA00022516"/>
    </source>
</evidence>
<keyword evidence="11" id="KW-1185">Reference proteome</keyword>
<evidence type="ECO:0000256" key="5">
    <source>
        <dbReference type="ARBA" id="ARBA00022842"/>
    </source>
</evidence>
<evidence type="ECO:0000256" key="2">
    <source>
        <dbReference type="ARBA" id="ARBA00022679"/>
    </source>
</evidence>
<dbReference type="InterPro" id="IPR002582">
    <property type="entry name" value="ACPS"/>
</dbReference>
<feature type="domain" description="4'-phosphopantetheinyl transferase" evidence="9">
    <location>
        <begin position="6"/>
        <end position="66"/>
    </location>
</feature>
<dbReference type="Gene3D" id="3.90.470.20">
    <property type="entry name" value="4'-phosphopantetheinyl transferase domain"/>
    <property type="match status" value="1"/>
</dbReference>
<dbReference type="HAMAP" id="MF_00101">
    <property type="entry name" value="AcpS"/>
    <property type="match status" value="1"/>
</dbReference>
<keyword evidence="8" id="KW-0963">Cytoplasm</keyword>
<dbReference type="NCBIfam" id="TIGR00556">
    <property type="entry name" value="pantethn_trn"/>
    <property type="match status" value="1"/>
</dbReference>
<accession>A0ABU3I9B6</accession>
<comment type="caution">
    <text evidence="10">The sequence shown here is derived from an EMBL/GenBank/DDBJ whole genome shotgun (WGS) entry which is preliminary data.</text>
</comment>
<evidence type="ECO:0000256" key="7">
    <source>
        <dbReference type="ARBA" id="ARBA00023160"/>
    </source>
</evidence>
<comment type="similarity">
    <text evidence="8">Belongs to the P-Pant transferase superfamily. AcpS family.</text>
</comment>
<reference evidence="10 11" key="1">
    <citation type="submission" date="2023-06" db="EMBL/GenBank/DDBJ databases">
        <title>Draft genome sequence of Gleimia hominis type strain CCUG 57540T.</title>
        <authorList>
            <person name="Salva-Serra F."/>
            <person name="Cardew S."/>
            <person name="Jensie Markopoulos S."/>
            <person name="Ohlen M."/>
            <person name="Inganas E."/>
            <person name="Svensson-Stadler L."/>
            <person name="Moore E.R.B."/>
        </authorList>
    </citation>
    <scope>NUCLEOTIDE SEQUENCE [LARGE SCALE GENOMIC DNA]</scope>
    <source>
        <strain evidence="10 11">CCUG 57540</strain>
    </source>
</reference>
<keyword evidence="1 8" id="KW-0444">Lipid biosynthesis</keyword>
<dbReference type="InterPro" id="IPR004568">
    <property type="entry name" value="Ppantetheine-prot_Trfase_dom"/>
</dbReference>
<evidence type="ECO:0000256" key="8">
    <source>
        <dbReference type="HAMAP-Rule" id="MF_00101"/>
    </source>
</evidence>
<comment type="cofactor">
    <cofactor evidence="8">
        <name>Mg(2+)</name>
        <dbReference type="ChEBI" id="CHEBI:18420"/>
    </cofactor>
</comment>
<evidence type="ECO:0000256" key="4">
    <source>
        <dbReference type="ARBA" id="ARBA00022832"/>
    </source>
</evidence>
<feature type="binding site" evidence="8">
    <location>
        <position position="8"/>
    </location>
    <ligand>
        <name>Mg(2+)</name>
        <dbReference type="ChEBI" id="CHEBI:18420"/>
    </ligand>
</feature>
<dbReference type="EMBL" id="JASXSX010000001">
    <property type="protein sequence ID" value="MDT3766966.1"/>
    <property type="molecule type" value="Genomic_DNA"/>
</dbReference>
<keyword evidence="6 8" id="KW-0443">Lipid metabolism</keyword>
<evidence type="ECO:0000259" key="9">
    <source>
        <dbReference type="Pfam" id="PF01648"/>
    </source>
</evidence>
<evidence type="ECO:0000313" key="11">
    <source>
        <dbReference type="Proteomes" id="UP001247542"/>
    </source>
</evidence>
<gene>
    <name evidence="8" type="primary">acpS</name>
    <name evidence="10" type="ORF">QS713_02660</name>
</gene>
<dbReference type="EC" id="2.7.8.7" evidence="8"/>
<sequence>MVLGHGIDLVFVPDFAEQLHQPGSVFARVFTDREWDRAQRRPDPMASLAARWAAKEAVVKAWSSALFGMPPPLSEPGGGTWRDRHRSLVHQSDFPPSGFESVPAAPVKEFSWREIELVSDRYGRPSVGFTGEVLSALEDLANADWWVSLSHDGDYAAASVIASSNTSALGES</sequence>
<protein>
    <recommendedName>
        <fullName evidence="8">Holo-[acyl-carrier-protein] synthase</fullName>
        <shortName evidence="8">Holo-ACP synthase</shortName>
        <ecNumber evidence="8">2.7.8.7</ecNumber>
    </recommendedName>
    <alternativeName>
        <fullName evidence="8">4'-phosphopantetheinyl transferase AcpS</fullName>
    </alternativeName>
</protein>
<dbReference type="InterPro" id="IPR008278">
    <property type="entry name" value="4-PPantetheinyl_Trfase_dom"/>
</dbReference>
<name>A0ABU3I9B6_9ACTO</name>
<dbReference type="InterPro" id="IPR037143">
    <property type="entry name" value="4-PPantetheinyl_Trfase_dom_sf"/>
</dbReference>
<organism evidence="10 11">
    <name type="scientific">Gleimia hominis</name>
    <dbReference type="NCBI Taxonomy" id="595468"/>
    <lineage>
        <taxon>Bacteria</taxon>
        <taxon>Bacillati</taxon>
        <taxon>Actinomycetota</taxon>
        <taxon>Actinomycetes</taxon>
        <taxon>Actinomycetales</taxon>
        <taxon>Actinomycetaceae</taxon>
        <taxon>Gleimia</taxon>
    </lineage>
</organism>
<keyword evidence="7 8" id="KW-0275">Fatty acid biosynthesis</keyword>
<comment type="function">
    <text evidence="8">Transfers the 4'-phosphopantetheine moiety from coenzyme A to a Ser of acyl-carrier-protein.</text>
</comment>
<evidence type="ECO:0000256" key="3">
    <source>
        <dbReference type="ARBA" id="ARBA00022723"/>
    </source>
</evidence>
<feature type="binding site" evidence="8">
    <location>
        <position position="56"/>
    </location>
    <ligand>
        <name>Mg(2+)</name>
        <dbReference type="ChEBI" id="CHEBI:18420"/>
    </ligand>
</feature>
<comment type="subcellular location">
    <subcellularLocation>
        <location evidence="8">Cytoplasm</location>
    </subcellularLocation>
</comment>
<dbReference type="Proteomes" id="UP001247542">
    <property type="component" value="Unassembled WGS sequence"/>
</dbReference>
<comment type="catalytic activity">
    <reaction evidence="8">
        <text>apo-[ACP] + CoA = holo-[ACP] + adenosine 3',5'-bisphosphate + H(+)</text>
        <dbReference type="Rhea" id="RHEA:12068"/>
        <dbReference type="Rhea" id="RHEA-COMP:9685"/>
        <dbReference type="Rhea" id="RHEA-COMP:9690"/>
        <dbReference type="ChEBI" id="CHEBI:15378"/>
        <dbReference type="ChEBI" id="CHEBI:29999"/>
        <dbReference type="ChEBI" id="CHEBI:57287"/>
        <dbReference type="ChEBI" id="CHEBI:58343"/>
        <dbReference type="ChEBI" id="CHEBI:64479"/>
        <dbReference type="EC" id="2.7.8.7"/>
    </reaction>
</comment>
<keyword evidence="4 8" id="KW-0276">Fatty acid metabolism</keyword>
<keyword evidence="3 8" id="KW-0479">Metal-binding</keyword>
<dbReference type="SUPFAM" id="SSF56214">
    <property type="entry name" value="4'-phosphopantetheinyl transferase"/>
    <property type="match status" value="2"/>
</dbReference>
<keyword evidence="5 8" id="KW-0460">Magnesium</keyword>
<dbReference type="GO" id="GO:0008897">
    <property type="term" value="F:holo-[acyl-carrier-protein] synthase activity"/>
    <property type="evidence" value="ECO:0007669"/>
    <property type="project" value="UniProtKB-EC"/>
</dbReference>
<dbReference type="Pfam" id="PF01648">
    <property type="entry name" value="ACPS"/>
    <property type="match status" value="1"/>
</dbReference>
<evidence type="ECO:0000313" key="10">
    <source>
        <dbReference type="EMBL" id="MDT3766966.1"/>
    </source>
</evidence>
<evidence type="ECO:0000256" key="6">
    <source>
        <dbReference type="ARBA" id="ARBA00023098"/>
    </source>
</evidence>
<keyword evidence="2 8" id="KW-0808">Transferase</keyword>
<proteinExistence type="inferred from homology"/>